<dbReference type="RefSeq" id="WP_203989033.1">
    <property type="nucleotide sequence ID" value="NZ_BOPG01000011.1"/>
</dbReference>
<proteinExistence type="predicted"/>
<evidence type="ECO:0000313" key="2">
    <source>
        <dbReference type="Proteomes" id="UP000612585"/>
    </source>
</evidence>
<name>A0A8J3Z3A0_9ACTN</name>
<sequence length="145" mass="16228">MITVSRSGLVARVVATLLGAAVLLAGTTVGTDDMFPFGPFRMYAGVNGPNEDAPDLRVEGTDSGHRTVALDEQATGIRRAEIEENRDRYVAEPERLSAIVDAYRRRHPDALRLTEVRIVVRWHEIRASRPTGRYRDETVATWWVP</sequence>
<accession>A0A8J3Z3A0</accession>
<organism evidence="1 2">
    <name type="scientific">Virgisporangium aurantiacum</name>
    <dbReference type="NCBI Taxonomy" id="175570"/>
    <lineage>
        <taxon>Bacteria</taxon>
        <taxon>Bacillati</taxon>
        <taxon>Actinomycetota</taxon>
        <taxon>Actinomycetes</taxon>
        <taxon>Micromonosporales</taxon>
        <taxon>Micromonosporaceae</taxon>
        <taxon>Virgisporangium</taxon>
    </lineage>
</organism>
<gene>
    <name evidence="1" type="ORF">Vau01_017460</name>
</gene>
<evidence type="ECO:0000313" key="1">
    <source>
        <dbReference type="EMBL" id="GIJ54230.1"/>
    </source>
</evidence>
<comment type="caution">
    <text evidence="1">The sequence shown here is derived from an EMBL/GenBank/DDBJ whole genome shotgun (WGS) entry which is preliminary data.</text>
</comment>
<dbReference type="AlphaFoldDB" id="A0A8J3Z3A0"/>
<dbReference type="EMBL" id="BOPG01000011">
    <property type="protein sequence ID" value="GIJ54230.1"/>
    <property type="molecule type" value="Genomic_DNA"/>
</dbReference>
<reference evidence="1" key="1">
    <citation type="submission" date="2021-01" db="EMBL/GenBank/DDBJ databases">
        <title>Whole genome shotgun sequence of Virgisporangium aurantiacum NBRC 16421.</title>
        <authorList>
            <person name="Komaki H."/>
            <person name="Tamura T."/>
        </authorList>
    </citation>
    <scope>NUCLEOTIDE SEQUENCE</scope>
    <source>
        <strain evidence="1">NBRC 16421</strain>
    </source>
</reference>
<protein>
    <submittedName>
        <fullName evidence="1">Uncharacterized protein</fullName>
    </submittedName>
</protein>
<keyword evidence="2" id="KW-1185">Reference proteome</keyword>
<dbReference type="Proteomes" id="UP000612585">
    <property type="component" value="Unassembled WGS sequence"/>
</dbReference>